<protein>
    <submittedName>
        <fullName evidence="2">Uncharacterized protein</fullName>
    </submittedName>
</protein>
<evidence type="ECO:0000313" key="2">
    <source>
        <dbReference type="EnsemblPlants" id="OPUNC09G12050.1"/>
    </source>
</evidence>
<reference evidence="2" key="1">
    <citation type="submission" date="2015-04" db="UniProtKB">
        <authorList>
            <consortium name="EnsemblPlants"/>
        </authorList>
    </citation>
    <scope>IDENTIFICATION</scope>
</reference>
<sequence>MRVAVDLAVVRHGDRRPRGSDGGRPPPAWRRRIGRWGGAATADPAVGRHEGGGSSSGDGDGG</sequence>
<feature type="compositionally biased region" description="Basic and acidic residues" evidence="1">
    <location>
        <begin position="9"/>
        <end position="21"/>
    </location>
</feature>
<proteinExistence type="predicted"/>
<feature type="region of interest" description="Disordered" evidence="1">
    <location>
        <begin position="1"/>
        <end position="62"/>
    </location>
</feature>
<dbReference type="Gramene" id="OPUNC09G12050.1">
    <property type="protein sequence ID" value="OPUNC09G12050.1"/>
    <property type="gene ID" value="OPUNC09G12050"/>
</dbReference>
<dbReference type="Proteomes" id="UP000026962">
    <property type="component" value="Chromosome 9"/>
</dbReference>
<feature type="compositionally biased region" description="Gly residues" evidence="1">
    <location>
        <begin position="52"/>
        <end position="62"/>
    </location>
</feature>
<organism evidence="2">
    <name type="scientific">Oryza punctata</name>
    <name type="common">Red rice</name>
    <dbReference type="NCBI Taxonomy" id="4537"/>
    <lineage>
        <taxon>Eukaryota</taxon>
        <taxon>Viridiplantae</taxon>
        <taxon>Streptophyta</taxon>
        <taxon>Embryophyta</taxon>
        <taxon>Tracheophyta</taxon>
        <taxon>Spermatophyta</taxon>
        <taxon>Magnoliopsida</taxon>
        <taxon>Liliopsida</taxon>
        <taxon>Poales</taxon>
        <taxon>Poaceae</taxon>
        <taxon>BOP clade</taxon>
        <taxon>Oryzoideae</taxon>
        <taxon>Oryzeae</taxon>
        <taxon>Oryzinae</taxon>
        <taxon>Oryza</taxon>
    </lineage>
</organism>
<dbReference type="HOGENOM" id="CLU_2908096_0_0_1"/>
<evidence type="ECO:0000313" key="3">
    <source>
        <dbReference type="Proteomes" id="UP000026962"/>
    </source>
</evidence>
<reference evidence="2" key="2">
    <citation type="submission" date="2018-05" db="EMBL/GenBank/DDBJ databases">
        <title>OpunRS2 (Oryza punctata Reference Sequence Version 2).</title>
        <authorList>
            <person name="Zhang J."/>
            <person name="Kudrna D."/>
            <person name="Lee S."/>
            <person name="Talag J."/>
            <person name="Welchert J."/>
            <person name="Wing R.A."/>
        </authorList>
    </citation>
    <scope>NUCLEOTIDE SEQUENCE [LARGE SCALE GENOMIC DNA]</scope>
</reference>
<dbReference type="EnsemblPlants" id="OPUNC09G12050.1">
    <property type="protein sequence ID" value="OPUNC09G12050.1"/>
    <property type="gene ID" value="OPUNC09G12050"/>
</dbReference>
<keyword evidence="3" id="KW-1185">Reference proteome</keyword>
<dbReference type="AlphaFoldDB" id="A0A0E0M2B8"/>
<name>A0A0E0M2B8_ORYPU</name>
<evidence type="ECO:0000256" key="1">
    <source>
        <dbReference type="SAM" id="MobiDB-lite"/>
    </source>
</evidence>
<accession>A0A0E0M2B8</accession>